<dbReference type="Gene3D" id="3.90.1150.10">
    <property type="entry name" value="Aspartate Aminotransferase, domain 1"/>
    <property type="match status" value="1"/>
</dbReference>
<dbReference type="PANTHER" id="PTHR46577">
    <property type="entry name" value="HTH-TYPE TRANSCRIPTIONAL REGULATORY PROTEIN GABR"/>
    <property type="match status" value="1"/>
</dbReference>
<evidence type="ECO:0000313" key="8">
    <source>
        <dbReference type="Proteomes" id="UP001209701"/>
    </source>
</evidence>
<keyword evidence="8" id="KW-1185">Reference proteome</keyword>
<accession>A0ABT2YM17</accession>
<sequence>MTSRPLRYRTLAATLAAALQAGRYPAGSRLPSVRHLCAEHRASLATVTHALHDLEDAGLIEARARRGFFSCQAPAPIGVATRAMAMELDGRRRRLMSLAASQAGLLSLGHLALPQELLPVSTLRRLLAQQCRSASSSPLATGSVFGGEPLRRQLALRAPRLGCAFGADDIVVTQGEGESLQLCLRLLTQAGDWVVVTSPAPMRALELIASMGLRVLEIPVSNESGPSLEALGHALSHYPVAACVFDHSLSAAAGGRWSDADKEELVTLITQHQLPLIECDMMGELYRGAYRPRPLKAFDREDRVLYCGSFACISGPGFSLGYVVSGRLSVQLRAARAVHGELMPSLIEQVLAEFLASSSFDAHLRRLRQSLKAQVDLYQREILAQFPAGTRLHSGDTGYALWVVLPGGLDACTLLEQARARGYNFVPGAVFSTGTGFDHCLRLTAAHPLSEERANGIRVLADIANALLAEALP</sequence>
<dbReference type="RefSeq" id="WP_263573696.1">
    <property type="nucleotide sequence ID" value="NZ_JAJIRN010000012.1"/>
</dbReference>
<keyword evidence="2" id="KW-0663">Pyridoxal phosphate</keyword>
<comment type="caution">
    <text evidence="7">The sequence shown here is derived from an EMBL/GenBank/DDBJ whole genome shotgun (WGS) entry which is preliminary data.</text>
</comment>
<dbReference type="InterPro" id="IPR015424">
    <property type="entry name" value="PyrdxlP-dep_Trfase"/>
</dbReference>
<dbReference type="Gene3D" id="1.10.10.10">
    <property type="entry name" value="Winged helix-like DNA-binding domain superfamily/Winged helix DNA-binding domain"/>
    <property type="match status" value="1"/>
</dbReference>
<dbReference type="CDD" id="cd00609">
    <property type="entry name" value="AAT_like"/>
    <property type="match status" value="1"/>
</dbReference>
<dbReference type="InterPro" id="IPR036388">
    <property type="entry name" value="WH-like_DNA-bd_sf"/>
</dbReference>
<dbReference type="InterPro" id="IPR015421">
    <property type="entry name" value="PyrdxlP-dep_Trfase_major"/>
</dbReference>
<reference evidence="7 8" key="1">
    <citation type="submission" date="2021-11" db="EMBL/GenBank/DDBJ databases">
        <authorList>
            <person name="Liang Q."/>
            <person name="Mou H."/>
            <person name="Liu Z."/>
        </authorList>
    </citation>
    <scope>NUCLEOTIDE SEQUENCE [LARGE SCALE GENOMIC DNA]</scope>
    <source>
        <strain evidence="7 8">CHU3</strain>
    </source>
</reference>
<evidence type="ECO:0000313" key="7">
    <source>
        <dbReference type="EMBL" id="MCV2371118.1"/>
    </source>
</evidence>
<dbReference type="InterPro" id="IPR000524">
    <property type="entry name" value="Tscrpt_reg_HTH_GntR"/>
</dbReference>
<proteinExistence type="inferred from homology"/>
<dbReference type="PROSITE" id="PS50949">
    <property type="entry name" value="HTH_GNTR"/>
    <property type="match status" value="1"/>
</dbReference>
<dbReference type="InterPro" id="IPR015422">
    <property type="entry name" value="PyrdxlP-dep_Trfase_small"/>
</dbReference>
<dbReference type="GO" id="GO:0008483">
    <property type="term" value="F:transaminase activity"/>
    <property type="evidence" value="ECO:0007669"/>
    <property type="project" value="UniProtKB-KW"/>
</dbReference>
<gene>
    <name evidence="7" type="ORF">LNV07_23770</name>
</gene>
<dbReference type="PANTHER" id="PTHR46577:SF2">
    <property type="entry name" value="TRANSCRIPTIONAL REGULATORY PROTEIN"/>
    <property type="match status" value="1"/>
</dbReference>
<dbReference type="Proteomes" id="UP001209701">
    <property type="component" value="Unassembled WGS sequence"/>
</dbReference>
<dbReference type="SUPFAM" id="SSF46785">
    <property type="entry name" value="Winged helix' DNA-binding domain"/>
    <property type="match status" value="1"/>
</dbReference>
<organism evidence="7 8">
    <name type="scientific">Roseateles oligotrophus</name>
    <dbReference type="NCBI Taxonomy" id="1769250"/>
    <lineage>
        <taxon>Bacteria</taxon>
        <taxon>Pseudomonadati</taxon>
        <taxon>Pseudomonadota</taxon>
        <taxon>Betaproteobacteria</taxon>
        <taxon>Burkholderiales</taxon>
        <taxon>Sphaerotilaceae</taxon>
        <taxon>Roseateles</taxon>
    </lineage>
</organism>
<evidence type="ECO:0000256" key="4">
    <source>
        <dbReference type="ARBA" id="ARBA00023125"/>
    </source>
</evidence>
<dbReference type="CDD" id="cd07377">
    <property type="entry name" value="WHTH_GntR"/>
    <property type="match status" value="1"/>
</dbReference>
<comment type="similarity">
    <text evidence="1">In the C-terminal section; belongs to the class-I pyridoxal-phosphate-dependent aminotransferase family.</text>
</comment>
<keyword evidence="7" id="KW-0032">Aminotransferase</keyword>
<keyword evidence="5" id="KW-0804">Transcription</keyword>
<name>A0ABT2YM17_9BURK</name>
<evidence type="ECO:0000259" key="6">
    <source>
        <dbReference type="PROSITE" id="PS50949"/>
    </source>
</evidence>
<keyword evidence="3" id="KW-0805">Transcription regulation</keyword>
<dbReference type="InterPro" id="IPR036390">
    <property type="entry name" value="WH_DNA-bd_sf"/>
</dbReference>
<dbReference type="Gene3D" id="3.40.640.10">
    <property type="entry name" value="Type I PLP-dependent aspartate aminotransferase-like (Major domain)"/>
    <property type="match status" value="1"/>
</dbReference>
<evidence type="ECO:0000256" key="3">
    <source>
        <dbReference type="ARBA" id="ARBA00023015"/>
    </source>
</evidence>
<keyword evidence="4" id="KW-0238">DNA-binding</keyword>
<evidence type="ECO:0000256" key="5">
    <source>
        <dbReference type="ARBA" id="ARBA00023163"/>
    </source>
</evidence>
<dbReference type="Pfam" id="PF00392">
    <property type="entry name" value="GntR"/>
    <property type="match status" value="1"/>
</dbReference>
<dbReference type="InterPro" id="IPR051446">
    <property type="entry name" value="HTH_trans_reg/aminotransferase"/>
</dbReference>
<evidence type="ECO:0000256" key="1">
    <source>
        <dbReference type="ARBA" id="ARBA00005384"/>
    </source>
</evidence>
<evidence type="ECO:0000256" key="2">
    <source>
        <dbReference type="ARBA" id="ARBA00022898"/>
    </source>
</evidence>
<dbReference type="SMART" id="SM00345">
    <property type="entry name" value="HTH_GNTR"/>
    <property type="match status" value="1"/>
</dbReference>
<feature type="domain" description="HTH gntR-type" evidence="6">
    <location>
        <begin position="5"/>
        <end position="73"/>
    </location>
</feature>
<dbReference type="SUPFAM" id="SSF53383">
    <property type="entry name" value="PLP-dependent transferases"/>
    <property type="match status" value="1"/>
</dbReference>
<dbReference type="EMBL" id="JAJIRN010000012">
    <property type="protein sequence ID" value="MCV2371118.1"/>
    <property type="molecule type" value="Genomic_DNA"/>
</dbReference>
<protein>
    <submittedName>
        <fullName evidence="7">PLP-dependent aminotransferase family protein</fullName>
    </submittedName>
</protein>
<keyword evidence="7" id="KW-0808">Transferase</keyword>